<dbReference type="Gramene" id="mRNA:HanXRQr2_Chr13g0572701">
    <property type="protein sequence ID" value="CDS:HanXRQr2_Chr13g0572701.1"/>
    <property type="gene ID" value="HanXRQr2_Chr13g0572701"/>
</dbReference>
<dbReference type="Proteomes" id="UP000215914">
    <property type="component" value="Unassembled WGS sequence"/>
</dbReference>
<reference evidence="1" key="1">
    <citation type="journal article" date="2017" name="Nature">
        <title>The sunflower genome provides insights into oil metabolism, flowering and Asterid evolution.</title>
        <authorList>
            <person name="Badouin H."/>
            <person name="Gouzy J."/>
            <person name="Grassa C.J."/>
            <person name="Murat F."/>
            <person name="Staton S.E."/>
            <person name="Cottret L."/>
            <person name="Lelandais-Briere C."/>
            <person name="Owens G.L."/>
            <person name="Carrere S."/>
            <person name="Mayjonade B."/>
            <person name="Legrand L."/>
            <person name="Gill N."/>
            <person name="Kane N.C."/>
            <person name="Bowers J.E."/>
            <person name="Hubner S."/>
            <person name="Bellec A."/>
            <person name="Berard A."/>
            <person name="Berges H."/>
            <person name="Blanchet N."/>
            <person name="Boniface M.C."/>
            <person name="Brunel D."/>
            <person name="Catrice O."/>
            <person name="Chaidir N."/>
            <person name="Claudel C."/>
            <person name="Donnadieu C."/>
            <person name="Faraut T."/>
            <person name="Fievet G."/>
            <person name="Helmstetter N."/>
            <person name="King M."/>
            <person name="Knapp S.J."/>
            <person name="Lai Z."/>
            <person name="Le Paslier M.C."/>
            <person name="Lippi Y."/>
            <person name="Lorenzon L."/>
            <person name="Mandel J.R."/>
            <person name="Marage G."/>
            <person name="Marchand G."/>
            <person name="Marquand E."/>
            <person name="Bret-Mestries E."/>
            <person name="Morien E."/>
            <person name="Nambeesan S."/>
            <person name="Nguyen T."/>
            <person name="Pegot-Espagnet P."/>
            <person name="Pouilly N."/>
            <person name="Raftis F."/>
            <person name="Sallet E."/>
            <person name="Schiex T."/>
            <person name="Thomas J."/>
            <person name="Vandecasteele C."/>
            <person name="Vares D."/>
            <person name="Vear F."/>
            <person name="Vautrin S."/>
            <person name="Crespi M."/>
            <person name="Mangin B."/>
            <person name="Burke J.M."/>
            <person name="Salse J."/>
            <person name="Munos S."/>
            <person name="Vincourt P."/>
            <person name="Rieseberg L.H."/>
            <person name="Langlade N.B."/>
        </authorList>
    </citation>
    <scope>NUCLEOTIDE SEQUENCE</scope>
    <source>
        <tissue evidence="1">Leaves</tissue>
    </source>
</reference>
<sequence length="62" mass="6826">MDREPNHIVRQVGHNTSHSPVVGVSRVGTVSFSLLVQLVEFVLIIIKQSMHHLAVVALLMAN</sequence>
<name>A0A9K3EF88_HELAN</name>
<accession>A0A9K3EF88</accession>
<dbReference type="AlphaFoldDB" id="A0A9K3EF88"/>
<dbReference type="EMBL" id="MNCJ02000328">
    <property type="protein sequence ID" value="KAF5772094.1"/>
    <property type="molecule type" value="Genomic_DNA"/>
</dbReference>
<proteinExistence type="predicted"/>
<comment type="caution">
    <text evidence="1">The sequence shown here is derived from an EMBL/GenBank/DDBJ whole genome shotgun (WGS) entry which is preliminary data.</text>
</comment>
<evidence type="ECO:0000313" key="2">
    <source>
        <dbReference type="Proteomes" id="UP000215914"/>
    </source>
</evidence>
<reference evidence="1" key="2">
    <citation type="submission" date="2020-06" db="EMBL/GenBank/DDBJ databases">
        <title>Helianthus annuus Genome sequencing and assembly Release 2.</title>
        <authorList>
            <person name="Gouzy J."/>
            <person name="Langlade N."/>
            <person name="Munos S."/>
        </authorList>
    </citation>
    <scope>NUCLEOTIDE SEQUENCE</scope>
    <source>
        <tissue evidence="1">Leaves</tissue>
    </source>
</reference>
<keyword evidence="2" id="KW-1185">Reference proteome</keyword>
<organism evidence="1 2">
    <name type="scientific">Helianthus annuus</name>
    <name type="common">Common sunflower</name>
    <dbReference type="NCBI Taxonomy" id="4232"/>
    <lineage>
        <taxon>Eukaryota</taxon>
        <taxon>Viridiplantae</taxon>
        <taxon>Streptophyta</taxon>
        <taxon>Embryophyta</taxon>
        <taxon>Tracheophyta</taxon>
        <taxon>Spermatophyta</taxon>
        <taxon>Magnoliopsida</taxon>
        <taxon>eudicotyledons</taxon>
        <taxon>Gunneridae</taxon>
        <taxon>Pentapetalae</taxon>
        <taxon>asterids</taxon>
        <taxon>campanulids</taxon>
        <taxon>Asterales</taxon>
        <taxon>Asteraceae</taxon>
        <taxon>Asteroideae</taxon>
        <taxon>Heliantheae alliance</taxon>
        <taxon>Heliantheae</taxon>
        <taxon>Helianthus</taxon>
    </lineage>
</organism>
<gene>
    <name evidence="1" type="ORF">HanXRQr2_Chr13g0572701</name>
</gene>
<protein>
    <submittedName>
        <fullName evidence="1">Uncharacterized protein</fullName>
    </submittedName>
</protein>
<evidence type="ECO:0000313" key="1">
    <source>
        <dbReference type="EMBL" id="KAF5772094.1"/>
    </source>
</evidence>